<name>A0A4Q7YN90_9BACT</name>
<protein>
    <recommendedName>
        <fullName evidence="4">EF-hand domain-containing protein</fullName>
    </recommendedName>
</protein>
<proteinExistence type="predicted"/>
<organism evidence="2 3">
    <name type="scientific">Edaphobacter modestus</name>
    <dbReference type="NCBI Taxonomy" id="388466"/>
    <lineage>
        <taxon>Bacteria</taxon>
        <taxon>Pseudomonadati</taxon>
        <taxon>Acidobacteriota</taxon>
        <taxon>Terriglobia</taxon>
        <taxon>Terriglobales</taxon>
        <taxon>Acidobacteriaceae</taxon>
        <taxon>Edaphobacter</taxon>
    </lineage>
</organism>
<evidence type="ECO:0008006" key="4">
    <source>
        <dbReference type="Google" id="ProtNLM"/>
    </source>
</evidence>
<dbReference type="EMBL" id="SHKW01000001">
    <property type="protein sequence ID" value="RZU38818.1"/>
    <property type="molecule type" value="Genomic_DNA"/>
</dbReference>
<keyword evidence="3" id="KW-1185">Reference proteome</keyword>
<evidence type="ECO:0000313" key="3">
    <source>
        <dbReference type="Proteomes" id="UP000292958"/>
    </source>
</evidence>
<evidence type="ECO:0000313" key="2">
    <source>
        <dbReference type="EMBL" id="RZU38818.1"/>
    </source>
</evidence>
<comment type="caution">
    <text evidence="2">The sequence shown here is derived from an EMBL/GenBank/DDBJ whole genome shotgun (WGS) entry which is preliminary data.</text>
</comment>
<dbReference type="Proteomes" id="UP000292958">
    <property type="component" value="Unassembled WGS sequence"/>
</dbReference>
<dbReference type="AlphaFoldDB" id="A0A4Q7YN90"/>
<feature type="chain" id="PRO_5020418491" description="EF-hand domain-containing protein" evidence="1">
    <location>
        <begin position="23"/>
        <end position="203"/>
    </location>
</feature>
<keyword evidence="1" id="KW-0732">Signal</keyword>
<sequence>MGGSQHWKFRMLALVLAPAIFAAPGAPQVSVPRVHFPPAGAARGKVIIIGFVGGFVSQDDVKHPKVQFAAYPSRSLPAHRSCSVWEHHGRKALHEVVRMLDSDGDGVVAPNEKRESTIITYGHSWGAAETVPFAQALGQMGFPVALTIQIDTVAKPGSRGAIIPASVASAINFYQTRGPLHGLPEIVAADPKQTTILGNILMT</sequence>
<accession>A0A4Q7YN90</accession>
<reference evidence="2 3" key="1">
    <citation type="submission" date="2019-02" db="EMBL/GenBank/DDBJ databases">
        <title>Genomic Encyclopedia of Archaeal and Bacterial Type Strains, Phase II (KMG-II): from individual species to whole genera.</title>
        <authorList>
            <person name="Goeker M."/>
        </authorList>
    </citation>
    <scope>NUCLEOTIDE SEQUENCE [LARGE SCALE GENOMIC DNA]</scope>
    <source>
        <strain evidence="2 3">DSM 18101</strain>
    </source>
</reference>
<evidence type="ECO:0000256" key="1">
    <source>
        <dbReference type="SAM" id="SignalP"/>
    </source>
</evidence>
<feature type="signal peptide" evidence="1">
    <location>
        <begin position="1"/>
        <end position="22"/>
    </location>
</feature>
<gene>
    <name evidence="2" type="ORF">BDD14_0101</name>
</gene>